<proteinExistence type="inferred from homology"/>
<dbReference type="GeneID" id="4395119"/>
<accession>Q2GU41</accession>
<evidence type="ECO:0000256" key="3">
    <source>
        <dbReference type="SAM" id="MobiDB-lite"/>
    </source>
</evidence>
<evidence type="ECO:0000256" key="4">
    <source>
        <dbReference type="SAM" id="SignalP"/>
    </source>
</evidence>
<dbReference type="PANTHER" id="PTHR43918:SF4">
    <property type="entry name" value="CARBOXYLIC ESTER HYDROLASE"/>
    <property type="match status" value="1"/>
</dbReference>
<keyword evidence="2" id="KW-0378">Hydrolase</keyword>
<dbReference type="InterPro" id="IPR002018">
    <property type="entry name" value="CarbesteraseB"/>
</dbReference>
<evidence type="ECO:0000313" key="7">
    <source>
        <dbReference type="Proteomes" id="UP000001056"/>
    </source>
</evidence>
<keyword evidence="4" id="KW-0732">Signal</keyword>
<feature type="region of interest" description="Disordered" evidence="3">
    <location>
        <begin position="473"/>
        <end position="502"/>
    </location>
</feature>
<feature type="signal peptide" evidence="4">
    <location>
        <begin position="1"/>
        <end position="19"/>
    </location>
</feature>
<reference evidence="7" key="1">
    <citation type="journal article" date="2015" name="Genome Announc.">
        <title>Draft genome sequence of the cellulolytic fungus Chaetomium globosum.</title>
        <authorList>
            <person name="Cuomo C.A."/>
            <person name="Untereiner W.A."/>
            <person name="Ma L.-J."/>
            <person name="Grabherr M."/>
            <person name="Birren B.W."/>
        </authorList>
    </citation>
    <scope>NUCLEOTIDE SEQUENCE [LARGE SCALE GENOMIC DNA]</scope>
    <source>
        <strain evidence="7">ATCC 6205 / CBS 148.51 / DSM 1962 / NBRC 6347 / NRRL 1970</strain>
    </source>
</reference>
<dbReference type="OMA" id="FECPAAR"/>
<dbReference type="RefSeq" id="XP_001226440.1">
    <property type="nucleotide sequence ID" value="XM_001226439.1"/>
</dbReference>
<dbReference type="VEuPathDB" id="FungiDB:CHGG_08513"/>
<dbReference type="HOGENOM" id="CLU_006586_15_2_1"/>
<feature type="compositionally biased region" description="Basic residues" evidence="3">
    <location>
        <begin position="492"/>
        <end position="502"/>
    </location>
</feature>
<name>Q2GU41_CHAGB</name>
<evidence type="ECO:0000259" key="5">
    <source>
        <dbReference type="Pfam" id="PF00135"/>
    </source>
</evidence>
<gene>
    <name evidence="6" type="ORF">CHGG_08513</name>
</gene>
<dbReference type="EMBL" id="CH408034">
    <property type="protein sequence ID" value="EAQ84499.1"/>
    <property type="molecule type" value="Genomic_DNA"/>
</dbReference>
<feature type="chain" id="PRO_5004209009" description="Carboxylesterase type B domain-containing protein" evidence="4">
    <location>
        <begin position="20"/>
        <end position="523"/>
    </location>
</feature>
<evidence type="ECO:0000313" key="6">
    <source>
        <dbReference type="EMBL" id="EAQ84499.1"/>
    </source>
</evidence>
<dbReference type="InParanoid" id="Q2GU41"/>
<dbReference type="GO" id="GO:0052689">
    <property type="term" value="F:carboxylic ester hydrolase activity"/>
    <property type="evidence" value="ECO:0007669"/>
    <property type="project" value="TreeGrafter"/>
</dbReference>
<dbReference type="AlphaFoldDB" id="Q2GU41"/>
<protein>
    <recommendedName>
        <fullName evidence="5">Carboxylesterase type B domain-containing protein</fullName>
    </recommendedName>
</protein>
<dbReference type="InterPro" id="IPR050654">
    <property type="entry name" value="AChE-related_enzymes"/>
</dbReference>
<dbReference type="STRING" id="306901.Q2GU41"/>
<dbReference type="eggNOG" id="KOG4389">
    <property type="taxonomic scope" value="Eukaryota"/>
</dbReference>
<dbReference type="Proteomes" id="UP000001056">
    <property type="component" value="Unassembled WGS sequence"/>
</dbReference>
<dbReference type="PANTHER" id="PTHR43918">
    <property type="entry name" value="ACETYLCHOLINESTERASE"/>
    <property type="match status" value="1"/>
</dbReference>
<dbReference type="Gene3D" id="3.40.50.1820">
    <property type="entry name" value="alpha/beta hydrolase"/>
    <property type="match status" value="2"/>
</dbReference>
<evidence type="ECO:0000256" key="1">
    <source>
        <dbReference type="ARBA" id="ARBA00005964"/>
    </source>
</evidence>
<dbReference type="SUPFAM" id="SSF53474">
    <property type="entry name" value="alpha/beta-Hydrolases"/>
    <property type="match status" value="1"/>
</dbReference>
<comment type="similarity">
    <text evidence="1">Belongs to the type-B carboxylesterase/lipase family.</text>
</comment>
<dbReference type="OrthoDB" id="408631at2759"/>
<dbReference type="Pfam" id="PF00135">
    <property type="entry name" value="COesterase"/>
    <property type="match status" value="1"/>
</dbReference>
<organism evidence="6 7">
    <name type="scientific">Chaetomium globosum (strain ATCC 6205 / CBS 148.51 / DSM 1962 / NBRC 6347 / NRRL 1970)</name>
    <name type="common">Soil fungus</name>
    <dbReference type="NCBI Taxonomy" id="306901"/>
    <lineage>
        <taxon>Eukaryota</taxon>
        <taxon>Fungi</taxon>
        <taxon>Dikarya</taxon>
        <taxon>Ascomycota</taxon>
        <taxon>Pezizomycotina</taxon>
        <taxon>Sordariomycetes</taxon>
        <taxon>Sordariomycetidae</taxon>
        <taxon>Sordariales</taxon>
        <taxon>Chaetomiaceae</taxon>
        <taxon>Chaetomium</taxon>
    </lineage>
</organism>
<keyword evidence="7" id="KW-1185">Reference proteome</keyword>
<feature type="domain" description="Carboxylesterase type B" evidence="5">
    <location>
        <begin position="31"/>
        <end position="196"/>
    </location>
</feature>
<evidence type="ECO:0000256" key="2">
    <source>
        <dbReference type="ARBA" id="ARBA00022801"/>
    </source>
</evidence>
<feature type="compositionally biased region" description="Gly residues" evidence="3">
    <location>
        <begin position="473"/>
        <end position="483"/>
    </location>
</feature>
<dbReference type="PROSITE" id="PS51257">
    <property type="entry name" value="PROKAR_LIPOPROTEIN"/>
    <property type="match status" value="1"/>
</dbReference>
<sequence length="523" mass="56216">MRYLHLVIALAAPLVAASACRPPKWRVGQPVQTSSGAVQGHAASTASEVSEYLGIPYAQPPVGALRFQPPVRYTGKGKIGGKSFELIDVYGITEVGRRILATITNPGIPVSEDCLTLNVWTKPQTGEKRKPVMVYIHGGSFVSGNITPASMDDFTLTISIVSPSLDFRVIHMGTKTSGLLDQRMAIEWVRDNIASFRAATRNASLCLASPRVVPPLIRPYLPPPGPQLHPTSNPYSDYSFAWPHDPIVAGLISMSGTASGITPRPTSLATSLWYNTTRALNCGDAHAPPSTQLTCMQSIPAPALIATLLNTISAPHSTPYSPTIDEHLVFTNPNHHPTAHIPLLIGTTDNESGLFRVFVPPQQPTLTPSQENIFWHGQNQRNFVCPAAARAGRSAREGIPTWRYRWHGVFPNTELATTPPSGAYHDSEVAVLFGTVDGSVVGDTEGEGGGGEVYAGGVGGVCDGARGGGWRGMGEGVGEMGGRVRGRERGRERGRRRGGRGTWRGRRRWLGWRWEGEAGGEYG</sequence>
<dbReference type="InterPro" id="IPR029058">
    <property type="entry name" value="AB_hydrolase_fold"/>
</dbReference>